<feature type="region of interest" description="Disordered" evidence="1">
    <location>
        <begin position="636"/>
        <end position="658"/>
    </location>
</feature>
<gene>
    <name evidence="2" type="ORF">PR048_033680</name>
</gene>
<dbReference type="PANTHER" id="PTHR12984">
    <property type="entry name" value="SCY1-RELATED S/T PROTEIN KINASE-LIKE"/>
    <property type="match status" value="1"/>
</dbReference>
<dbReference type="Proteomes" id="UP001159363">
    <property type="component" value="Chromosome 16"/>
</dbReference>
<keyword evidence="3" id="KW-1185">Reference proteome</keyword>
<comment type="caution">
    <text evidence="2">The sequence shown here is derived from an EMBL/GenBank/DDBJ whole genome shotgun (WGS) entry which is preliminary data.</text>
</comment>
<proteinExistence type="predicted"/>
<dbReference type="EMBL" id="JARBHB010000017">
    <property type="protein sequence ID" value="KAJ8866156.1"/>
    <property type="molecule type" value="Genomic_DNA"/>
</dbReference>
<evidence type="ECO:0000313" key="3">
    <source>
        <dbReference type="Proteomes" id="UP001159363"/>
    </source>
</evidence>
<organism evidence="2 3">
    <name type="scientific">Dryococelus australis</name>
    <dbReference type="NCBI Taxonomy" id="614101"/>
    <lineage>
        <taxon>Eukaryota</taxon>
        <taxon>Metazoa</taxon>
        <taxon>Ecdysozoa</taxon>
        <taxon>Arthropoda</taxon>
        <taxon>Hexapoda</taxon>
        <taxon>Insecta</taxon>
        <taxon>Pterygota</taxon>
        <taxon>Neoptera</taxon>
        <taxon>Polyneoptera</taxon>
        <taxon>Phasmatodea</taxon>
        <taxon>Verophasmatodea</taxon>
        <taxon>Anareolatae</taxon>
        <taxon>Phasmatidae</taxon>
        <taxon>Eurycanthinae</taxon>
        <taxon>Dryococelus</taxon>
    </lineage>
</organism>
<sequence length="735" mass="79991">MYGASQGCPSWRRRANITYVSGSTLPSSLAREDKYPRFNASSDTKPMRVKGGECGAAPEFKGKGTGYPRENPPTNGIVWHYSVPTRKNLEVAHPGVEPGHMTSIQGPIGAQLASPCTRKIGPALSPHFVQDVPCMRTCAGNSRARSASRASLALILHRGVGVSLVEAHGGEAVREICSQLCWVCVAGCVGVSLVEAHCGEAVREICSELCWVCVAGCVGVSLVETHGGEAVREICSELCWVCVAGCVSVSLVEAHGGEAVREICSELCWVCVAGGVGVSLVEAHGGEAAREICSELCWVRVAGCVSVSLVEAHGGEAVREICSELCWVLLQDVSEVSVFLFEKRTAEKLHKPKRKETVTEILRGSVRQLERFRHPKVLQTSEHAIVKTKSHHKHTTISSPTNQHCIAKTPPSHYNQHTSTALPTHHIVTILPLSPPHHHYLLHINIISTAPQSSLPHYHRHHTTIIATTPPLSPPHHHYLLHINIISTAPQSSLPHYHRHHTTIIATTPQLSPPYQHHIDCTTNVSTTLPSPPQHHNLHRRCFYRHATITSPTSHHHTTITEPTSLYHYPSNTIKITVNQNYQHTTNMLSPPLPLSAKMFPAVLHPVEECGETLAFASEPVLASLMNVLAFQEGSAQSGVPPATGASQQGHQPTHHRPAHAREYHFLDIELKYGILQVSQPPRPTPANLVRHDGKTVRLAHRSDEALGVRVTVALIAPSLLDFGRGVPTGVHPTL</sequence>
<name>A0ABQ9G3S9_9NEOP</name>
<accession>A0ABQ9G3S9</accession>
<evidence type="ECO:0000313" key="2">
    <source>
        <dbReference type="EMBL" id="KAJ8866156.1"/>
    </source>
</evidence>
<dbReference type="PANTHER" id="PTHR12984:SF16">
    <property type="entry name" value="BLACK MATCH, ISOFORM H"/>
    <property type="match status" value="1"/>
</dbReference>
<protein>
    <submittedName>
        <fullName evidence="2">Uncharacterized protein</fullName>
    </submittedName>
</protein>
<dbReference type="InterPro" id="IPR051177">
    <property type="entry name" value="CIK-Related_Protein"/>
</dbReference>
<reference evidence="2 3" key="1">
    <citation type="submission" date="2023-02" db="EMBL/GenBank/DDBJ databases">
        <title>LHISI_Scaffold_Assembly.</title>
        <authorList>
            <person name="Stuart O.P."/>
            <person name="Cleave R."/>
            <person name="Magrath M.J.L."/>
            <person name="Mikheyev A.S."/>
        </authorList>
    </citation>
    <scope>NUCLEOTIDE SEQUENCE [LARGE SCALE GENOMIC DNA]</scope>
    <source>
        <strain evidence="2">Daus_M_001</strain>
        <tissue evidence="2">Leg muscle</tissue>
    </source>
</reference>
<evidence type="ECO:0000256" key="1">
    <source>
        <dbReference type="SAM" id="MobiDB-lite"/>
    </source>
</evidence>